<organism evidence="1 2">
    <name type="scientific">Portunus trituberculatus</name>
    <name type="common">Swimming crab</name>
    <name type="synonym">Neptunus trituberculatus</name>
    <dbReference type="NCBI Taxonomy" id="210409"/>
    <lineage>
        <taxon>Eukaryota</taxon>
        <taxon>Metazoa</taxon>
        <taxon>Ecdysozoa</taxon>
        <taxon>Arthropoda</taxon>
        <taxon>Crustacea</taxon>
        <taxon>Multicrustacea</taxon>
        <taxon>Malacostraca</taxon>
        <taxon>Eumalacostraca</taxon>
        <taxon>Eucarida</taxon>
        <taxon>Decapoda</taxon>
        <taxon>Pleocyemata</taxon>
        <taxon>Brachyura</taxon>
        <taxon>Eubrachyura</taxon>
        <taxon>Portunoidea</taxon>
        <taxon>Portunidae</taxon>
        <taxon>Portuninae</taxon>
        <taxon>Portunus</taxon>
    </lineage>
</organism>
<evidence type="ECO:0000313" key="2">
    <source>
        <dbReference type="Proteomes" id="UP000324222"/>
    </source>
</evidence>
<sequence>MAGDKTWIIFETENMAYKVDFTITHNIQRLNFLSDFYLISFEKEGRLSSGAVRSTVAENIPASEETPGAVLIKLHKDAVLVRKST</sequence>
<evidence type="ECO:0000313" key="1">
    <source>
        <dbReference type="EMBL" id="MPC65614.1"/>
    </source>
</evidence>
<dbReference type="AlphaFoldDB" id="A0A5B7HA59"/>
<gene>
    <name evidence="1" type="ORF">E2C01_059752</name>
</gene>
<name>A0A5B7HA59_PORTR</name>
<comment type="caution">
    <text evidence="1">The sequence shown here is derived from an EMBL/GenBank/DDBJ whole genome shotgun (WGS) entry which is preliminary data.</text>
</comment>
<keyword evidence="2" id="KW-1185">Reference proteome</keyword>
<dbReference type="Proteomes" id="UP000324222">
    <property type="component" value="Unassembled WGS sequence"/>
</dbReference>
<dbReference type="EMBL" id="VSRR010023588">
    <property type="protein sequence ID" value="MPC65614.1"/>
    <property type="molecule type" value="Genomic_DNA"/>
</dbReference>
<proteinExistence type="predicted"/>
<protein>
    <submittedName>
        <fullName evidence="1">Uncharacterized protein</fullName>
    </submittedName>
</protein>
<accession>A0A5B7HA59</accession>
<reference evidence="1 2" key="1">
    <citation type="submission" date="2019-05" db="EMBL/GenBank/DDBJ databases">
        <title>Another draft genome of Portunus trituberculatus and its Hox gene families provides insights of decapod evolution.</title>
        <authorList>
            <person name="Jeong J.-H."/>
            <person name="Song I."/>
            <person name="Kim S."/>
            <person name="Choi T."/>
            <person name="Kim D."/>
            <person name="Ryu S."/>
            <person name="Kim W."/>
        </authorList>
    </citation>
    <scope>NUCLEOTIDE SEQUENCE [LARGE SCALE GENOMIC DNA]</scope>
    <source>
        <tissue evidence="1">Muscle</tissue>
    </source>
</reference>